<name>A0A7N0SWJ1_KALFE</name>
<protein>
    <recommendedName>
        <fullName evidence="2">FAD dependent oxidoreductase domain-containing protein</fullName>
    </recommendedName>
</protein>
<dbReference type="InterPro" id="IPR036188">
    <property type="entry name" value="FAD/NAD-bd_sf"/>
</dbReference>
<organism evidence="3 4">
    <name type="scientific">Kalanchoe fedtschenkoi</name>
    <name type="common">Lavender scallops</name>
    <name type="synonym">South American air plant</name>
    <dbReference type="NCBI Taxonomy" id="63787"/>
    <lineage>
        <taxon>Eukaryota</taxon>
        <taxon>Viridiplantae</taxon>
        <taxon>Streptophyta</taxon>
        <taxon>Embryophyta</taxon>
        <taxon>Tracheophyta</taxon>
        <taxon>Spermatophyta</taxon>
        <taxon>Magnoliopsida</taxon>
        <taxon>eudicotyledons</taxon>
        <taxon>Gunneridae</taxon>
        <taxon>Pentapetalae</taxon>
        <taxon>Saxifragales</taxon>
        <taxon>Crassulaceae</taxon>
        <taxon>Kalanchoe</taxon>
    </lineage>
</organism>
<dbReference type="Gramene" id="Kaladp0011s0173.1.v1.1">
    <property type="protein sequence ID" value="Kaladp0011s0173.1.v1.1"/>
    <property type="gene ID" value="Kaladp0011s0173.v1.1"/>
</dbReference>
<dbReference type="PANTHER" id="PTHR13847:SF261">
    <property type="entry name" value="FAD-DEPENDENT OXIDOREDUCTASE FAMILY PROTEIN"/>
    <property type="match status" value="1"/>
</dbReference>
<dbReference type="InterPro" id="IPR006076">
    <property type="entry name" value="FAD-dep_OxRdtase"/>
</dbReference>
<sequence>MAEARTLRNPNPSPATFPARNASHRIVRKRGLFLPVSSSSSSRSSSSYAPQSSLRYAVLGAGFAGLSVAYHLLKHSPRDSRIRVDIYDEVGLGGGASGVSGGLVHPYSPKAKLLWRGKECWEECLELLRVAEEAAALDELSNKNHEIDGFIIRRRGILRPAMSMKNFDVLNENARNCLPSCRIERTSQDAARNLIPYFSTPCNAAFYLPEAVNINPQRYIQALFLACQNLVQEASGVGLEEKELHLHKSSINKLTDLAPDYTAVIVCAGAQADSLPELSSKLPLRTCRGVVAHMRLPESARNGNIGESPSILSDAWLAVQNSSSLYMGATWDWNSRNYSRDVSADEASRALVELLSKASVIYPSIKDWTFSGAMGGVRAMPPLTANNGSLPLLGSIDNFVTGNGNEDIKFWLFGGLGSRGLLYHALLGKLTANAVLSCNEKLIPSELISWKKPYID</sequence>
<proteinExistence type="predicted"/>
<evidence type="ECO:0000313" key="4">
    <source>
        <dbReference type="Proteomes" id="UP000594263"/>
    </source>
</evidence>
<accession>A0A7N0SWJ1</accession>
<reference evidence="3" key="1">
    <citation type="submission" date="2021-01" db="UniProtKB">
        <authorList>
            <consortium name="EnsemblPlants"/>
        </authorList>
    </citation>
    <scope>IDENTIFICATION</scope>
</reference>
<dbReference type="OMA" id="CKYWLFG"/>
<dbReference type="Gene3D" id="3.30.9.10">
    <property type="entry name" value="D-Amino Acid Oxidase, subunit A, domain 2"/>
    <property type="match status" value="1"/>
</dbReference>
<dbReference type="SUPFAM" id="SSF51905">
    <property type="entry name" value="FAD/NAD(P)-binding domain"/>
    <property type="match status" value="1"/>
</dbReference>
<dbReference type="GO" id="GO:0005737">
    <property type="term" value="C:cytoplasm"/>
    <property type="evidence" value="ECO:0007669"/>
    <property type="project" value="TreeGrafter"/>
</dbReference>
<dbReference type="EnsemblPlants" id="Kaladp0011s0173.1.v1.1">
    <property type="protein sequence ID" value="Kaladp0011s0173.1.v1.1"/>
    <property type="gene ID" value="Kaladp0011s0173.v1.1"/>
</dbReference>
<feature type="region of interest" description="Disordered" evidence="1">
    <location>
        <begin position="1"/>
        <end position="21"/>
    </location>
</feature>
<dbReference type="AlphaFoldDB" id="A0A7N0SWJ1"/>
<evidence type="ECO:0000256" key="1">
    <source>
        <dbReference type="SAM" id="MobiDB-lite"/>
    </source>
</evidence>
<dbReference type="Gene3D" id="3.50.50.60">
    <property type="entry name" value="FAD/NAD(P)-binding domain"/>
    <property type="match status" value="1"/>
</dbReference>
<dbReference type="PANTHER" id="PTHR13847">
    <property type="entry name" value="SARCOSINE DEHYDROGENASE-RELATED"/>
    <property type="match status" value="1"/>
</dbReference>
<dbReference type="Pfam" id="PF01266">
    <property type="entry name" value="DAO"/>
    <property type="match status" value="1"/>
</dbReference>
<keyword evidence="4" id="KW-1185">Reference proteome</keyword>
<evidence type="ECO:0000313" key="3">
    <source>
        <dbReference type="EnsemblPlants" id="Kaladp0011s0173.1.v1.1"/>
    </source>
</evidence>
<evidence type="ECO:0000259" key="2">
    <source>
        <dbReference type="Pfam" id="PF01266"/>
    </source>
</evidence>
<feature type="domain" description="FAD dependent oxidoreductase" evidence="2">
    <location>
        <begin position="56"/>
        <end position="433"/>
    </location>
</feature>
<dbReference type="Proteomes" id="UP000594263">
    <property type="component" value="Unplaced"/>
</dbReference>